<dbReference type="GO" id="GO:0005354">
    <property type="term" value="F:galactose transmembrane transporter activity"/>
    <property type="evidence" value="ECO:0007669"/>
    <property type="project" value="InterPro"/>
</dbReference>
<comment type="similarity">
    <text evidence="3">Belongs to the major facilitator superfamily. FHS transporter (TC 2.A.1.7) family.</text>
</comment>
<comment type="subcellular location">
    <subcellularLocation>
        <location evidence="2">Cell inner membrane</location>
        <topology evidence="2">Multi-pass membrane protein</topology>
    </subcellularLocation>
</comment>
<feature type="transmembrane region" description="Helical" evidence="8">
    <location>
        <begin position="91"/>
        <end position="111"/>
    </location>
</feature>
<gene>
    <name evidence="9" type="ORF">FLP30_04035</name>
</gene>
<evidence type="ECO:0000256" key="6">
    <source>
        <dbReference type="ARBA" id="ARBA00022989"/>
    </source>
</evidence>
<dbReference type="RefSeq" id="WP_149278692.1">
    <property type="nucleotide sequence ID" value="NZ_CP043506.1"/>
</dbReference>
<feature type="transmembrane region" description="Helical" evidence="8">
    <location>
        <begin position="117"/>
        <end position="141"/>
    </location>
</feature>
<dbReference type="AlphaFoldDB" id="A0A5C1YM50"/>
<keyword evidence="7 8" id="KW-0472">Membrane</keyword>
<feature type="transmembrane region" description="Helical" evidence="8">
    <location>
        <begin position="339"/>
        <end position="359"/>
    </location>
</feature>
<dbReference type="GO" id="GO:1904659">
    <property type="term" value="P:D-glucose transmembrane transport"/>
    <property type="evidence" value="ECO:0007669"/>
    <property type="project" value="InterPro"/>
</dbReference>
<evidence type="ECO:0000256" key="3">
    <source>
        <dbReference type="ARBA" id="ARBA00009120"/>
    </source>
</evidence>
<evidence type="ECO:0000256" key="1">
    <source>
        <dbReference type="ARBA" id="ARBA00003321"/>
    </source>
</evidence>
<feature type="transmembrane region" description="Helical" evidence="8">
    <location>
        <begin position="400"/>
        <end position="421"/>
    </location>
</feature>
<dbReference type="NCBIfam" id="TIGR01272">
    <property type="entry name" value="gluP"/>
    <property type="match status" value="1"/>
</dbReference>
<feature type="transmembrane region" description="Helical" evidence="8">
    <location>
        <begin position="153"/>
        <end position="176"/>
    </location>
</feature>
<dbReference type="KEGG" id="acek:FLP30_04035"/>
<organism evidence="9 10">
    <name type="scientific">Acetobacter vaccinii</name>
    <dbReference type="NCBI Taxonomy" id="2592655"/>
    <lineage>
        <taxon>Bacteria</taxon>
        <taxon>Pseudomonadati</taxon>
        <taxon>Pseudomonadota</taxon>
        <taxon>Alphaproteobacteria</taxon>
        <taxon>Acetobacterales</taxon>
        <taxon>Acetobacteraceae</taxon>
        <taxon>Acetobacter</taxon>
    </lineage>
</organism>
<dbReference type="InterPro" id="IPR011701">
    <property type="entry name" value="MFS"/>
</dbReference>
<feature type="transmembrane region" description="Helical" evidence="8">
    <location>
        <begin position="317"/>
        <end position="333"/>
    </location>
</feature>
<name>A0A5C1YM50_9PROT</name>
<sequence>MSVPRSNRATPYRLTCPTGPYGWRALGLTAALFFIIGFVTWLNGPLISFVQVGFALDDASAFLLPLVFYISYVLFALPCTRILARTGLRRGLSCALLIMAAGMAATGQAMHAGSYHAALAGFLVLGGGLALLQVAITPYVSLLGPPERGAQRIAMMGLCNKLGGVVAPVVLAMLAMRHTAALSARLATESNPATRALLRQQGLDAIHAPALGMASLLAATSLWLRLSPLPDITPATTRHRAGPWAACTPRALLGACAMFLYVGVEVLAGDAIGTYARDLGISLNQTRFFTSLTLLCMLGGYLAGLLLCPRVLTQEKLLLLSCGMGAGAGLLALGTQGYASVLCISLLGFANAMIFPALFPLALRGAGQATVGVSALLVMAYCGGGILPQCFIWLKPIMGFQPAFVLPVLLSYALIAAYAAWFGRAERPAPPFLQQVPPP</sequence>
<proteinExistence type="inferred from homology"/>
<evidence type="ECO:0000313" key="9">
    <source>
        <dbReference type="EMBL" id="QEO17013.1"/>
    </source>
</evidence>
<dbReference type="InterPro" id="IPR050375">
    <property type="entry name" value="MFS_TsgA-like"/>
</dbReference>
<evidence type="ECO:0000256" key="5">
    <source>
        <dbReference type="ARBA" id="ARBA00022692"/>
    </source>
</evidence>
<dbReference type="Proteomes" id="UP000324536">
    <property type="component" value="Chromosome"/>
</dbReference>
<feature type="transmembrane region" description="Helical" evidence="8">
    <location>
        <begin position="288"/>
        <end position="308"/>
    </location>
</feature>
<feature type="transmembrane region" description="Helical" evidence="8">
    <location>
        <begin position="371"/>
        <end position="394"/>
    </location>
</feature>
<accession>A0A5C1YM50</accession>
<dbReference type="PANTHER" id="PTHR43702">
    <property type="entry name" value="L-FUCOSE-PROTON SYMPORTER"/>
    <property type="match status" value="1"/>
</dbReference>
<keyword evidence="6 8" id="KW-1133">Transmembrane helix</keyword>
<evidence type="ECO:0000256" key="7">
    <source>
        <dbReference type="ARBA" id="ARBA00023136"/>
    </source>
</evidence>
<dbReference type="OrthoDB" id="9795150at2"/>
<dbReference type="SUPFAM" id="SSF103473">
    <property type="entry name" value="MFS general substrate transporter"/>
    <property type="match status" value="1"/>
</dbReference>
<reference evidence="9 10" key="1">
    <citation type="submission" date="2019-09" db="EMBL/GenBank/DDBJ databases">
        <title>Genome sequencing of strain KACC 21233.</title>
        <authorList>
            <person name="Heo J."/>
            <person name="Kim S.-J."/>
            <person name="Kim J.-S."/>
            <person name="Hong S.-B."/>
            <person name="Kwon S.-W."/>
        </authorList>
    </citation>
    <scope>NUCLEOTIDE SEQUENCE [LARGE SCALE GENOMIC DNA]</scope>
    <source>
        <strain evidence="9 10">KACC 21233</strain>
    </source>
</reference>
<keyword evidence="10" id="KW-1185">Reference proteome</keyword>
<evidence type="ECO:0000313" key="10">
    <source>
        <dbReference type="Proteomes" id="UP000324536"/>
    </source>
</evidence>
<evidence type="ECO:0000256" key="8">
    <source>
        <dbReference type="SAM" id="Phobius"/>
    </source>
</evidence>
<feature type="transmembrane region" description="Helical" evidence="8">
    <location>
        <begin position="206"/>
        <end position="226"/>
    </location>
</feature>
<dbReference type="GO" id="GO:0005886">
    <property type="term" value="C:plasma membrane"/>
    <property type="evidence" value="ECO:0007669"/>
    <property type="project" value="UniProtKB-SubCell"/>
</dbReference>
<evidence type="ECO:0000256" key="4">
    <source>
        <dbReference type="ARBA" id="ARBA00022475"/>
    </source>
</evidence>
<dbReference type="GO" id="GO:0055056">
    <property type="term" value="F:D-glucose transmembrane transporter activity"/>
    <property type="evidence" value="ECO:0007669"/>
    <property type="project" value="InterPro"/>
</dbReference>
<evidence type="ECO:0000256" key="2">
    <source>
        <dbReference type="ARBA" id="ARBA00004429"/>
    </source>
</evidence>
<protein>
    <submittedName>
        <fullName evidence="9">Sugar MFS transporter</fullName>
    </submittedName>
</protein>
<feature type="transmembrane region" description="Helical" evidence="8">
    <location>
        <begin position="21"/>
        <end position="42"/>
    </location>
</feature>
<dbReference type="InterPro" id="IPR005964">
    <property type="entry name" value="Glc/Gal_transptr_bac"/>
</dbReference>
<dbReference type="InterPro" id="IPR036259">
    <property type="entry name" value="MFS_trans_sf"/>
</dbReference>
<dbReference type="Gene3D" id="1.20.1250.20">
    <property type="entry name" value="MFS general substrate transporter like domains"/>
    <property type="match status" value="2"/>
</dbReference>
<keyword evidence="5 8" id="KW-0812">Transmembrane</keyword>
<dbReference type="PANTHER" id="PTHR43702:SF12">
    <property type="entry name" value="N-ACETYL GLUCOSAMINE TRANSPORTER NAGP"/>
    <property type="match status" value="1"/>
</dbReference>
<feature type="transmembrane region" description="Helical" evidence="8">
    <location>
        <begin position="247"/>
        <end position="268"/>
    </location>
</feature>
<feature type="transmembrane region" description="Helical" evidence="8">
    <location>
        <begin position="62"/>
        <end position="84"/>
    </location>
</feature>
<dbReference type="Pfam" id="PF07690">
    <property type="entry name" value="MFS_1"/>
    <property type="match status" value="1"/>
</dbReference>
<keyword evidence="4" id="KW-1003">Cell membrane</keyword>
<comment type="function">
    <text evidence="1">Intake of glucose and galactose.</text>
</comment>
<dbReference type="EMBL" id="CP043506">
    <property type="protein sequence ID" value="QEO17013.1"/>
    <property type="molecule type" value="Genomic_DNA"/>
</dbReference>